<dbReference type="OrthoDB" id="4012581at2759"/>
<evidence type="ECO:0000313" key="3">
    <source>
        <dbReference type="Proteomes" id="UP000694255"/>
    </source>
</evidence>
<dbReference type="Pfam" id="PF15700">
    <property type="entry name" value="DUF4667"/>
    <property type="match status" value="2"/>
</dbReference>
<dbReference type="AlphaFoldDB" id="A0A8J5V149"/>
<dbReference type="InterPro" id="IPR031426">
    <property type="entry name" value="DUF4667"/>
</dbReference>
<gene>
    <name evidence="2" type="ORF">J8A68_002383</name>
</gene>
<protein>
    <submittedName>
        <fullName evidence="2">Uncharacterized protein</fullName>
    </submittedName>
</protein>
<feature type="compositionally biased region" description="Polar residues" evidence="1">
    <location>
        <begin position="44"/>
        <end position="56"/>
    </location>
</feature>
<dbReference type="Proteomes" id="UP000694255">
    <property type="component" value="Unassembled WGS sequence"/>
</dbReference>
<evidence type="ECO:0000313" key="2">
    <source>
        <dbReference type="EMBL" id="KAG7664129.1"/>
    </source>
</evidence>
<reference evidence="2 3" key="1">
    <citation type="journal article" date="2021" name="DNA Res.">
        <title>Genome analysis of Candida subhashii reveals its hybrid nature and dual mitochondrial genome conformations.</title>
        <authorList>
            <person name="Mixao V."/>
            <person name="Hegedusova E."/>
            <person name="Saus E."/>
            <person name="Pryszcz L.P."/>
            <person name="Cillingova A."/>
            <person name="Nosek J."/>
            <person name="Gabaldon T."/>
        </authorList>
    </citation>
    <scope>NUCLEOTIDE SEQUENCE [LARGE SCALE GENOMIC DNA]</scope>
    <source>
        <strain evidence="2 3">CBS 10753</strain>
    </source>
</reference>
<keyword evidence="3" id="KW-1185">Reference proteome</keyword>
<dbReference type="RefSeq" id="XP_049264361.1">
    <property type="nucleotide sequence ID" value="XM_049406127.1"/>
</dbReference>
<comment type="caution">
    <text evidence="2">The sequence shown here is derived from an EMBL/GenBank/DDBJ whole genome shotgun (WGS) entry which is preliminary data.</text>
</comment>
<proteinExistence type="predicted"/>
<feature type="region of interest" description="Disordered" evidence="1">
    <location>
        <begin position="36"/>
        <end position="56"/>
    </location>
</feature>
<accession>A0A8J5V149</accession>
<dbReference type="GeneID" id="73469184"/>
<sequence length="192" mass="21535">MSRKCSLAIESPTDSTSSNCPLNAFLLYNNNNNNSLSGGRSSNESPTQYYQESPISSTDSIMGMTAANMQSNTSNMEYVHKSNSLPNLNKEEIGCNVTRFGNRRISICDLNNFSDEVSHLSNNHPGYQNLSTSDLNEPFHRTNTVSGFMFQAANDIKSTPLVHIDDKLRSFQFRNHRRRNSIALKFDTPKVL</sequence>
<name>A0A8J5V149_9ASCO</name>
<organism evidence="2 3">
    <name type="scientific">[Candida] subhashii</name>
    <dbReference type="NCBI Taxonomy" id="561895"/>
    <lineage>
        <taxon>Eukaryota</taxon>
        <taxon>Fungi</taxon>
        <taxon>Dikarya</taxon>
        <taxon>Ascomycota</taxon>
        <taxon>Saccharomycotina</taxon>
        <taxon>Pichiomycetes</taxon>
        <taxon>Debaryomycetaceae</taxon>
        <taxon>Spathaspora</taxon>
    </lineage>
</organism>
<evidence type="ECO:0000256" key="1">
    <source>
        <dbReference type="SAM" id="MobiDB-lite"/>
    </source>
</evidence>
<dbReference type="EMBL" id="JAGSYN010000107">
    <property type="protein sequence ID" value="KAG7664129.1"/>
    <property type="molecule type" value="Genomic_DNA"/>
</dbReference>